<dbReference type="PROSITE" id="PS00028">
    <property type="entry name" value="ZINC_FINGER_C2H2_1"/>
    <property type="match status" value="2"/>
</dbReference>
<dbReference type="SMART" id="SM00355">
    <property type="entry name" value="ZnF_C2H2"/>
    <property type="match status" value="2"/>
</dbReference>
<evidence type="ECO:0000256" key="1">
    <source>
        <dbReference type="PROSITE-ProRule" id="PRU00042"/>
    </source>
</evidence>
<keyword evidence="1" id="KW-0862">Zinc</keyword>
<dbReference type="InterPro" id="IPR036236">
    <property type="entry name" value="Znf_C2H2_sf"/>
</dbReference>
<dbReference type="Gene3D" id="3.30.160.60">
    <property type="entry name" value="Classic Zinc Finger"/>
    <property type="match status" value="1"/>
</dbReference>
<dbReference type="Proteomes" id="UP001642540">
    <property type="component" value="Unassembled WGS sequence"/>
</dbReference>
<gene>
    <name evidence="4" type="ORF">ODALV1_LOCUS12640</name>
</gene>
<feature type="compositionally biased region" description="Polar residues" evidence="2">
    <location>
        <begin position="21"/>
        <end position="31"/>
    </location>
</feature>
<evidence type="ECO:0000259" key="3">
    <source>
        <dbReference type="PROSITE" id="PS50157"/>
    </source>
</evidence>
<name>A0ABP1QNF9_9HEXA</name>
<dbReference type="PROSITE" id="PS50157">
    <property type="entry name" value="ZINC_FINGER_C2H2_2"/>
    <property type="match status" value="2"/>
</dbReference>
<sequence>MEMESTLELEQDGKQTDDSVQRNSPASSHSEAVQALRKYLLRKMSSEEERSESSGDKESDSSREKIISVAESEGSKLYCSLVQRPAGSDQIQGNKKFLAKHKSLDLDDSTQAPSGLRYMRTDLCIPVLWSKCSFCENFFENDEQLRKHLRDSHFQYFLNYIQLRPLTTTKSLSDLPFSSSLQLSDKLLPSDGEISSRKPTSQTKKPVKCEVCGKCFTTKWNCKQHSKCHAKDGFTMMETDSSPGPSSSDNM</sequence>
<keyword evidence="1" id="KW-0863">Zinc-finger</keyword>
<evidence type="ECO:0000313" key="4">
    <source>
        <dbReference type="EMBL" id="CAL8107328.1"/>
    </source>
</evidence>
<reference evidence="4 5" key="1">
    <citation type="submission" date="2024-08" db="EMBL/GenBank/DDBJ databases">
        <authorList>
            <person name="Cucini C."/>
            <person name="Frati F."/>
        </authorList>
    </citation>
    <scope>NUCLEOTIDE SEQUENCE [LARGE SCALE GENOMIC DNA]</scope>
</reference>
<organism evidence="4 5">
    <name type="scientific">Orchesella dallaii</name>
    <dbReference type="NCBI Taxonomy" id="48710"/>
    <lineage>
        <taxon>Eukaryota</taxon>
        <taxon>Metazoa</taxon>
        <taxon>Ecdysozoa</taxon>
        <taxon>Arthropoda</taxon>
        <taxon>Hexapoda</taxon>
        <taxon>Collembola</taxon>
        <taxon>Entomobryomorpha</taxon>
        <taxon>Entomobryoidea</taxon>
        <taxon>Orchesellidae</taxon>
        <taxon>Orchesellinae</taxon>
        <taxon>Orchesella</taxon>
    </lineage>
</organism>
<feature type="domain" description="C2H2-type" evidence="3">
    <location>
        <begin position="130"/>
        <end position="153"/>
    </location>
</feature>
<evidence type="ECO:0000313" key="5">
    <source>
        <dbReference type="Proteomes" id="UP001642540"/>
    </source>
</evidence>
<evidence type="ECO:0000256" key="2">
    <source>
        <dbReference type="SAM" id="MobiDB-lite"/>
    </source>
</evidence>
<keyword evidence="5" id="KW-1185">Reference proteome</keyword>
<dbReference type="SUPFAM" id="SSF57667">
    <property type="entry name" value="beta-beta-alpha zinc fingers"/>
    <property type="match status" value="1"/>
</dbReference>
<dbReference type="EMBL" id="CAXLJM020000038">
    <property type="protein sequence ID" value="CAL8107328.1"/>
    <property type="molecule type" value="Genomic_DNA"/>
</dbReference>
<accession>A0ABP1QNF9</accession>
<feature type="region of interest" description="Disordered" evidence="2">
    <location>
        <begin position="44"/>
        <end position="65"/>
    </location>
</feature>
<feature type="region of interest" description="Disordered" evidence="2">
    <location>
        <begin position="1"/>
        <end position="32"/>
    </location>
</feature>
<protein>
    <recommendedName>
        <fullName evidence="3">C2H2-type domain-containing protein</fullName>
    </recommendedName>
</protein>
<proteinExistence type="predicted"/>
<comment type="caution">
    <text evidence="4">The sequence shown here is derived from an EMBL/GenBank/DDBJ whole genome shotgun (WGS) entry which is preliminary data.</text>
</comment>
<feature type="domain" description="C2H2-type" evidence="3">
    <location>
        <begin position="207"/>
        <end position="234"/>
    </location>
</feature>
<feature type="compositionally biased region" description="Basic and acidic residues" evidence="2">
    <location>
        <begin position="11"/>
        <end position="20"/>
    </location>
</feature>
<dbReference type="InterPro" id="IPR013087">
    <property type="entry name" value="Znf_C2H2_type"/>
</dbReference>
<keyword evidence="1" id="KW-0479">Metal-binding</keyword>
<feature type="compositionally biased region" description="Acidic residues" evidence="2">
    <location>
        <begin position="1"/>
        <end position="10"/>
    </location>
</feature>